<evidence type="ECO:0000313" key="4">
    <source>
        <dbReference type="Proteomes" id="UP000694680"/>
    </source>
</evidence>
<dbReference type="PANTHER" id="PTHR31543:SF0">
    <property type="entry name" value="DYNEIN REGULATORY COMPLEX SUBUNIT 4"/>
    <property type="match status" value="1"/>
</dbReference>
<dbReference type="RefSeq" id="XP_028323154.1">
    <property type="nucleotide sequence ID" value="XM_028467353.1"/>
</dbReference>
<evidence type="ECO:0000313" key="3">
    <source>
        <dbReference type="Ensembl" id="ENSGWIP00000047688.1"/>
    </source>
</evidence>
<feature type="coiled-coil region" evidence="1">
    <location>
        <begin position="258"/>
        <end position="285"/>
    </location>
</feature>
<dbReference type="GO" id="GO:0005794">
    <property type="term" value="C:Golgi apparatus"/>
    <property type="evidence" value="ECO:0007669"/>
    <property type="project" value="TreeGrafter"/>
</dbReference>
<keyword evidence="1" id="KW-0175">Coiled coil</keyword>
<accession>A0A8C5NDR2</accession>
<sequence length="297" mass="35547">MPPKKKGSAKKEPQEDQFNDEENMELIEQLKEELDRERKENHFHEMECYTINDMWEDTERQIEEVEAKIENVESQMIENEERHLAELKMCKLKTKFLYRDNHYAIAKMKEEGLAMNEQVEQKHKTVKGKLKKKAVAITMIPPNVAQRAQFEKLSLAHEKEMAWTENKLQKDYEELLAEKMRVFQQLKTDLNNFRKSKINTLIYKWKSLFTFIKMGHGDTLENQQKIVDKAKMDSEIFELYRNETDDDRKREMTMAKELKSILLDNERLSKLLSAAEEENVNLKKKLRNHPKYAQHYC</sequence>
<dbReference type="Proteomes" id="UP000694680">
    <property type="component" value="Chromosome 14"/>
</dbReference>
<dbReference type="InterPro" id="IPR039308">
    <property type="entry name" value="GAS8"/>
</dbReference>
<dbReference type="AlphaFoldDB" id="A0A8C5NDR2"/>
<feature type="region of interest" description="Disordered" evidence="2">
    <location>
        <begin position="1"/>
        <end position="23"/>
    </location>
</feature>
<reference evidence="3" key="1">
    <citation type="submission" date="2020-06" db="EMBL/GenBank/DDBJ databases">
        <authorList>
            <consortium name="Wellcome Sanger Institute Data Sharing"/>
        </authorList>
    </citation>
    <scope>NUCLEOTIDE SEQUENCE [LARGE SCALE GENOMIC DNA]</scope>
</reference>
<organism evidence="3 4">
    <name type="scientific">Gouania willdenowi</name>
    <name type="common">Blunt-snouted clingfish</name>
    <name type="synonym">Lepadogaster willdenowi</name>
    <dbReference type="NCBI Taxonomy" id="441366"/>
    <lineage>
        <taxon>Eukaryota</taxon>
        <taxon>Metazoa</taxon>
        <taxon>Chordata</taxon>
        <taxon>Craniata</taxon>
        <taxon>Vertebrata</taxon>
        <taxon>Euteleostomi</taxon>
        <taxon>Actinopterygii</taxon>
        <taxon>Neopterygii</taxon>
        <taxon>Teleostei</taxon>
        <taxon>Neoteleostei</taxon>
        <taxon>Acanthomorphata</taxon>
        <taxon>Ovalentaria</taxon>
        <taxon>Blenniimorphae</taxon>
        <taxon>Blenniiformes</taxon>
        <taxon>Gobiesocoidei</taxon>
        <taxon>Gobiesocidae</taxon>
        <taxon>Gobiesocinae</taxon>
        <taxon>Gouania</taxon>
    </lineage>
</organism>
<name>A0A8C5NDR2_GOUWI</name>
<keyword evidence="4" id="KW-1185">Reference proteome</keyword>
<reference evidence="3" key="2">
    <citation type="submission" date="2025-08" db="UniProtKB">
        <authorList>
            <consortium name="Ensembl"/>
        </authorList>
    </citation>
    <scope>IDENTIFICATION</scope>
</reference>
<dbReference type="OrthoDB" id="767661at2759"/>
<gene>
    <name evidence="3" type="primary">LOC114476090</name>
</gene>
<dbReference type="GO" id="GO:0031267">
    <property type="term" value="F:small GTPase binding"/>
    <property type="evidence" value="ECO:0007669"/>
    <property type="project" value="InterPro"/>
</dbReference>
<dbReference type="GeneID" id="114476090"/>
<dbReference type="GO" id="GO:0030317">
    <property type="term" value="P:flagellated sperm motility"/>
    <property type="evidence" value="ECO:0007669"/>
    <property type="project" value="TreeGrafter"/>
</dbReference>
<evidence type="ECO:0000256" key="1">
    <source>
        <dbReference type="SAM" id="Coils"/>
    </source>
</evidence>
<protein>
    <submittedName>
        <fullName evidence="3">Dynein regulatory complex subunit 4-like</fullName>
    </submittedName>
</protein>
<proteinExistence type="predicted"/>
<dbReference type="Ensembl" id="ENSGWIT00000051584.1">
    <property type="protein sequence ID" value="ENSGWIP00000047688.1"/>
    <property type="gene ID" value="ENSGWIG00000023453.1"/>
</dbReference>
<dbReference type="GO" id="GO:0005874">
    <property type="term" value="C:microtubule"/>
    <property type="evidence" value="ECO:0007669"/>
    <property type="project" value="TreeGrafter"/>
</dbReference>
<reference evidence="3" key="3">
    <citation type="submission" date="2025-09" db="UniProtKB">
        <authorList>
            <consortium name="Ensembl"/>
        </authorList>
    </citation>
    <scope>IDENTIFICATION</scope>
</reference>
<evidence type="ECO:0000256" key="2">
    <source>
        <dbReference type="SAM" id="MobiDB-lite"/>
    </source>
</evidence>
<dbReference type="PANTHER" id="PTHR31543">
    <property type="entry name" value="DYNEIN REGULATORY COMPLEX SUBUNIT 4"/>
    <property type="match status" value="1"/>
</dbReference>
<dbReference type="GO" id="GO:0008017">
    <property type="term" value="F:microtubule binding"/>
    <property type="evidence" value="ECO:0007669"/>
    <property type="project" value="InterPro"/>
</dbReference>